<evidence type="ECO:0000256" key="10">
    <source>
        <dbReference type="ARBA" id="ARBA00023146"/>
    </source>
</evidence>
<evidence type="ECO:0000256" key="8">
    <source>
        <dbReference type="ARBA" id="ARBA00022840"/>
    </source>
</evidence>
<dbReference type="Proteomes" id="UP000275385">
    <property type="component" value="Unassembled WGS sequence"/>
</dbReference>
<gene>
    <name evidence="14" type="ORF">DL546_009810</name>
</gene>
<dbReference type="PROSITE" id="PS00178">
    <property type="entry name" value="AA_TRNA_LIGASE_I"/>
    <property type="match status" value="1"/>
</dbReference>
<proteinExistence type="inferred from homology"/>
<keyword evidence="6 12" id="KW-0436">Ligase</keyword>
<evidence type="ECO:0000313" key="15">
    <source>
        <dbReference type="Proteomes" id="UP000275385"/>
    </source>
</evidence>
<comment type="caution">
    <text evidence="14">The sequence shown here is derived from an EMBL/GenBank/DDBJ whole genome shotgun (WGS) entry which is preliminary data.</text>
</comment>
<feature type="region of interest" description="Disordered" evidence="13">
    <location>
        <begin position="418"/>
        <end position="457"/>
    </location>
</feature>
<dbReference type="FunFam" id="3.40.50.620:FF:000033">
    <property type="entry name" value="tryptophan--tRNA ligase, cytoplasmic"/>
    <property type="match status" value="1"/>
</dbReference>
<keyword evidence="8 12" id="KW-0067">ATP-binding</keyword>
<name>A0A420YPE8_9PEZI</name>
<dbReference type="Gene3D" id="1.10.240.10">
    <property type="entry name" value="Tyrosyl-Transfer RNA Synthetase"/>
    <property type="match status" value="1"/>
</dbReference>
<reference evidence="14 15" key="1">
    <citation type="submission" date="2018-08" db="EMBL/GenBank/DDBJ databases">
        <title>Draft genome of the lignicolous fungus Coniochaeta pulveracea.</title>
        <authorList>
            <person name="Borstlap C.J."/>
            <person name="De Witt R.N."/>
            <person name="Botha A."/>
            <person name="Volschenk H."/>
        </authorList>
    </citation>
    <scope>NUCLEOTIDE SEQUENCE [LARGE SCALE GENOMIC DNA]</scope>
    <source>
        <strain evidence="14 15">CAB683</strain>
    </source>
</reference>
<dbReference type="STRING" id="177199.A0A420YPE8"/>
<evidence type="ECO:0000256" key="4">
    <source>
        <dbReference type="ARBA" id="ARBA00013782"/>
    </source>
</evidence>
<dbReference type="EC" id="6.1.1.2" evidence="3"/>
<keyword evidence="9 12" id="KW-0648">Protein biosynthesis</keyword>
<keyword evidence="7 12" id="KW-0547">Nucleotide-binding</keyword>
<dbReference type="InterPro" id="IPR001412">
    <property type="entry name" value="aa-tRNA-synth_I_CS"/>
</dbReference>
<dbReference type="InterPro" id="IPR002306">
    <property type="entry name" value="Trp-tRNA-ligase"/>
</dbReference>
<dbReference type="CDD" id="cd00806">
    <property type="entry name" value="TrpRS_core"/>
    <property type="match status" value="1"/>
</dbReference>
<dbReference type="GO" id="GO:0005737">
    <property type="term" value="C:cytoplasm"/>
    <property type="evidence" value="ECO:0007669"/>
    <property type="project" value="UniProtKB-SubCell"/>
</dbReference>
<evidence type="ECO:0000256" key="11">
    <source>
        <dbReference type="ARBA" id="ARBA00030268"/>
    </source>
</evidence>
<dbReference type="GO" id="GO:0004830">
    <property type="term" value="F:tryptophan-tRNA ligase activity"/>
    <property type="evidence" value="ECO:0007669"/>
    <property type="project" value="UniProtKB-EC"/>
</dbReference>
<feature type="compositionally biased region" description="Basic and acidic residues" evidence="13">
    <location>
        <begin position="434"/>
        <end position="445"/>
    </location>
</feature>
<comment type="subcellular location">
    <subcellularLocation>
        <location evidence="1">Cytoplasm</location>
    </subcellularLocation>
</comment>
<keyword evidence="10 12" id="KW-0030">Aminoacyl-tRNA synthetase</keyword>
<dbReference type="Pfam" id="PF00579">
    <property type="entry name" value="tRNA-synt_1b"/>
    <property type="match status" value="1"/>
</dbReference>
<dbReference type="SUPFAM" id="SSF52374">
    <property type="entry name" value="Nucleotidylyl transferase"/>
    <property type="match status" value="1"/>
</dbReference>
<accession>A0A420YPE8</accession>
<protein>
    <recommendedName>
        <fullName evidence="4">Tryptophan--tRNA ligase, cytoplasmic</fullName>
        <ecNumber evidence="3">6.1.1.2</ecNumber>
    </recommendedName>
    <alternativeName>
        <fullName evidence="11">Tryptophanyl-tRNA synthetase</fullName>
    </alternativeName>
</protein>
<dbReference type="PRINTS" id="PR01039">
    <property type="entry name" value="TRNASYNTHTRP"/>
</dbReference>
<evidence type="ECO:0000256" key="12">
    <source>
        <dbReference type="RuleBase" id="RU363036"/>
    </source>
</evidence>
<evidence type="ECO:0000256" key="5">
    <source>
        <dbReference type="ARBA" id="ARBA00022490"/>
    </source>
</evidence>
<evidence type="ECO:0000313" key="14">
    <source>
        <dbReference type="EMBL" id="RKU49685.1"/>
    </source>
</evidence>
<keyword evidence="15" id="KW-1185">Reference proteome</keyword>
<dbReference type="InterPro" id="IPR014729">
    <property type="entry name" value="Rossmann-like_a/b/a_fold"/>
</dbReference>
<evidence type="ECO:0000256" key="3">
    <source>
        <dbReference type="ARBA" id="ARBA00013161"/>
    </source>
</evidence>
<dbReference type="GO" id="GO:0006436">
    <property type="term" value="P:tryptophanyl-tRNA aminoacylation"/>
    <property type="evidence" value="ECO:0007669"/>
    <property type="project" value="InterPro"/>
</dbReference>
<dbReference type="PANTHER" id="PTHR10055">
    <property type="entry name" value="TRYPTOPHANYL-TRNA SYNTHETASE"/>
    <property type="match status" value="1"/>
</dbReference>
<dbReference type="EMBL" id="QVQW01000001">
    <property type="protein sequence ID" value="RKU49685.1"/>
    <property type="molecule type" value="Genomic_DNA"/>
</dbReference>
<dbReference type="InterPro" id="IPR002305">
    <property type="entry name" value="aa-tRNA-synth_Ic"/>
</dbReference>
<dbReference type="Gene3D" id="3.40.50.620">
    <property type="entry name" value="HUPs"/>
    <property type="match status" value="1"/>
</dbReference>
<evidence type="ECO:0000256" key="13">
    <source>
        <dbReference type="SAM" id="MobiDB-lite"/>
    </source>
</evidence>
<dbReference type="AlphaFoldDB" id="A0A420YPE8"/>
<dbReference type="PANTHER" id="PTHR10055:SF1">
    <property type="entry name" value="TRYPTOPHAN--TRNA LIGASE, CYTOPLASMIC"/>
    <property type="match status" value="1"/>
</dbReference>
<evidence type="ECO:0000256" key="9">
    <source>
        <dbReference type="ARBA" id="ARBA00022917"/>
    </source>
</evidence>
<dbReference type="NCBIfam" id="TIGR00233">
    <property type="entry name" value="trpS"/>
    <property type="match status" value="1"/>
</dbReference>
<sequence length="482" mass="54767">MMPTSINAEALAEAPIPHHTKQTVDPYNVAGEVGEDGVVKAIDYKKLVEEFGTKLIDKELLERFERVTGQKPHRFMRRGIAFSHRELDVILDRYEKGEPFFLYTGRGPSSDSMHIGHTVPFEFTKWLQDVFDVPLVIMMTDDEKYLFSDKRTIEEVQGYTAANAKDIIAIGFDPKKTFIFSDWDFMGGAFYKNVSRMSKHITLNQARAIFGFDNSSNIGKVHFGAIQGATAFANTFPHIFGDDEKRTTQIPCLIPCAIDQDPYFRMTRDVASRLHFAKPSLIHARFLDALQGPGSKMSASIDSSAIFMRDTPKQIKDKINKYAFSGGRVSVEEHREKGGDTTKDVPYQYLTFFLEDDEELEQIRKDYSEGKMLTGEIKAKCTEELQVYVKGFQERRAKVTDETVKEFMSQRKLEWRGNPRAPTVLPVRPAENGAKQDSEDKKEGTGELTKNQLKKLAKQKEIEAKKAAKLKEKEEAKAKEAN</sequence>
<evidence type="ECO:0000256" key="6">
    <source>
        <dbReference type="ARBA" id="ARBA00022598"/>
    </source>
</evidence>
<dbReference type="GO" id="GO:0005524">
    <property type="term" value="F:ATP binding"/>
    <property type="evidence" value="ECO:0007669"/>
    <property type="project" value="UniProtKB-KW"/>
</dbReference>
<evidence type="ECO:0000256" key="7">
    <source>
        <dbReference type="ARBA" id="ARBA00022741"/>
    </source>
</evidence>
<evidence type="ECO:0000256" key="2">
    <source>
        <dbReference type="ARBA" id="ARBA00005594"/>
    </source>
</evidence>
<dbReference type="OrthoDB" id="10261385at2759"/>
<evidence type="ECO:0000256" key="1">
    <source>
        <dbReference type="ARBA" id="ARBA00004496"/>
    </source>
</evidence>
<keyword evidence="5" id="KW-0963">Cytoplasm</keyword>
<comment type="similarity">
    <text evidence="2 12">Belongs to the class-I aminoacyl-tRNA synthetase family.</text>
</comment>
<organism evidence="14 15">
    <name type="scientific">Coniochaeta pulveracea</name>
    <dbReference type="NCBI Taxonomy" id="177199"/>
    <lineage>
        <taxon>Eukaryota</taxon>
        <taxon>Fungi</taxon>
        <taxon>Dikarya</taxon>
        <taxon>Ascomycota</taxon>
        <taxon>Pezizomycotina</taxon>
        <taxon>Sordariomycetes</taxon>
        <taxon>Sordariomycetidae</taxon>
        <taxon>Coniochaetales</taxon>
        <taxon>Coniochaetaceae</taxon>
        <taxon>Coniochaeta</taxon>
    </lineage>
</organism>
<dbReference type="FunFam" id="1.10.240.10:FF:000003">
    <property type="entry name" value="Tryptophan--tRNA ligase, cytoplasmic"/>
    <property type="match status" value="1"/>
</dbReference>